<accession>A0AAU9RX37</accession>
<dbReference type="InterPro" id="IPR008637">
    <property type="entry name" value="HR_lesion"/>
</dbReference>
<evidence type="ECO:0000313" key="2">
    <source>
        <dbReference type="EMBL" id="CAH2052957.1"/>
    </source>
</evidence>
<feature type="transmembrane region" description="Helical" evidence="1">
    <location>
        <begin position="152"/>
        <end position="172"/>
    </location>
</feature>
<dbReference type="EMBL" id="OU466859">
    <property type="protein sequence ID" value="CAH2052957.1"/>
    <property type="molecule type" value="Genomic_DNA"/>
</dbReference>
<feature type="transmembrane region" description="Helical" evidence="1">
    <location>
        <begin position="59"/>
        <end position="88"/>
    </location>
</feature>
<dbReference type="Proteomes" id="UP000836841">
    <property type="component" value="Chromosome 3"/>
</dbReference>
<keyword evidence="1" id="KW-1133">Transmembrane helix</keyword>
<sequence length="185" mass="21318">MEKMLYFMHAGRLVFAFALVVSAWREYNLEGTWRVFSLNGEVAAEEYKVGLGIMMKAKYIIGLGILIKLFGGIFFIFSTYLGALLLYITQVKCMNKNVNGTSSTDNHDLAAMCYYDSIAQEEWRQIFCDQLNETLRLASSNPLFIQSKFNTIFMPFIKRVGVVAVLVFFIAMEHKYRMLKKHKTN</sequence>
<name>A0AAU9RX37_THLAR</name>
<dbReference type="Pfam" id="PF05514">
    <property type="entry name" value="HR_lesion"/>
    <property type="match status" value="1"/>
</dbReference>
<evidence type="ECO:0000313" key="3">
    <source>
        <dbReference type="Proteomes" id="UP000836841"/>
    </source>
</evidence>
<gene>
    <name evidence="2" type="ORF">TAV2_LOCUS9616</name>
</gene>
<keyword evidence="1" id="KW-0472">Membrane</keyword>
<keyword evidence="1" id="KW-0812">Transmembrane</keyword>
<protein>
    <submittedName>
        <fullName evidence="2">Uncharacterized protein</fullName>
    </submittedName>
</protein>
<proteinExistence type="predicted"/>
<feature type="transmembrane region" description="Helical" evidence="1">
    <location>
        <begin position="6"/>
        <end position="24"/>
    </location>
</feature>
<reference evidence="2 3" key="1">
    <citation type="submission" date="2022-03" db="EMBL/GenBank/DDBJ databases">
        <authorList>
            <person name="Nunn A."/>
            <person name="Chopra R."/>
            <person name="Nunn A."/>
            <person name="Contreras Garrido A."/>
        </authorList>
    </citation>
    <scope>NUCLEOTIDE SEQUENCE [LARGE SCALE GENOMIC DNA]</scope>
</reference>
<organism evidence="2 3">
    <name type="scientific">Thlaspi arvense</name>
    <name type="common">Field penny-cress</name>
    <dbReference type="NCBI Taxonomy" id="13288"/>
    <lineage>
        <taxon>Eukaryota</taxon>
        <taxon>Viridiplantae</taxon>
        <taxon>Streptophyta</taxon>
        <taxon>Embryophyta</taxon>
        <taxon>Tracheophyta</taxon>
        <taxon>Spermatophyta</taxon>
        <taxon>Magnoliopsida</taxon>
        <taxon>eudicotyledons</taxon>
        <taxon>Gunneridae</taxon>
        <taxon>Pentapetalae</taxon>
        <taxon>rosids</taxon>
        <taxon>malvids</taxon>
        <taxon>Brassicales</taxon>
        <taxon>Brassicaceae</taxon>
        <taxon>Thlaspideae</taxon>
        <taxon>Thlaspi</taxon>
    </lineage>
</organism>
<evidence type="ECO:0000256" key="1">
    <source>
        <dbReference type="SAM" id="Phobius"/>
    </source>
</evidence>
<dbReference type="AlphaFoldDB" id="A0AAU9RX37"/>
<keyword evidence="3" id="KW-1185">Reference proteome</keyword>